<evidence type="ECO:0000259" key="2">
    <source>
        <dbReference type="Pfam" id="PF04389"/>
    </source>
</evidence>
<dbReference type="Gene3D" id="3.50.30.30">
    <property type="match status" value="1"/>
</dbReference>
<dbReference type="Proteomes" id="UP001595615">
    <property type="component" value="Unassembled WGS sequence"/>
</dbReference>
<keyword evidence="4" id="KW-1185">Reference proteome</keyword>
<dbReference type="PANTHER" id="PTHR12147:SF26">
    <property type="entry name" value="PEPTIDASE M28 DOMAIN-CONTAINING PROTEIN"/>
    <property type="match status" value="1"/>
</dbReference>
<comment type="caution">
    <text evidence="3">The sequence shown here is derived from an EMBL/GenBank/DDBJ whole genome shotgun (WGS) entry which is preliminary data.</text>
</comment>
<dbReference type="SUPFAM" id="SSF53187">
    <property type="entry name" value="Zn-dependent exopeptidases"/>
    <property type="match status" value="1"/>
</dbReference>
<dbReference type="Pfam" id="PF04389">
    <property type="entry name" value="Peptidase_M28"/>
    <property type="match status" value="1"/>
</dbReference>
<gene>
    <name evidence="3" type="ORF">ACFOMD_07875</name>
</gene>
<name>A0ABV7X8W2_9SPHN</name>
<dbReference type="InterPro" id="IPR007484">
    <property type="entry name" value="Peptidase_M28"/>
</dbReference>
<dbReference type="EMBL" id="JBHRXV010000004">
    <property type="protein sequence ID" value="MFC3712482.1"/>
    <property type="molecule type" value="Genomic_DNA"/>
</dbReference>
<proteinExistence type="predicted"/>
<dbReference type="Gene3D" id="3.40.630.10">
    <property type="entry name" value="Zn peptidases"/>
    <property type="match status" value="2"/>
</dbReference>
<protein>
    <submittedName>
        <fullName evidence="3">M28 family metallopeptidase</fullName>
        <ecNumber evidence="3">3.4.-.-</ecNumber>
    </submittedName>
</protein>
<sequence>MRFVTGAALAALSFAAPALSQNSTPVFSPDRVRAHVEFLADDLLEGRNAGTRGYDLAAKYVASQYQSLGLKPAGADGGWYQQVPLQKSSLADTNGSVTIGGKSFRNGVDVLFSPSAREAAQSLEAPVVFVGFGLVAPEHGLDDYKGLNVKGKYVAFLSGFPKGLPSDIAAHLASEKAKFAQAHGAIGTISVMTPTSLKAFSWERRAAYADADSYTWVAPDGKAHVEAPGIQAGAALHGPAMEALFAGAPRSLKSVLAEAEKNGARPKGFALKPTVKIERRSVKSIVNSPNVLAVLPGSDPALKDEYVVLMGHLDHDGVDETLAGADKIYNGAMDNAAGISTMLEVAHAMVNSGTKPKRSILFAAVTAEEDGLLGADYLARYPLPKGGKVVGVVNLDMPVLTYDFTDVIAFGAEHSTLGPIVERAAGLDRVTLSPDPIPEQGVFTRSDHYMFVRQGVPSVFLVTGYAGAGKKANDDFEANHYHQVSDDLKVPFDWKAGAKFARINYLIAREIADTPEAPRWYADSFFGKIFAKDQPKAPALAKKK</sequence>
<dbReference type="RefSeq" id="WP_380859427.1">
    <property type="nucleotide sequence ID" value="NZ_JBHRXV010000004.1"/>
</dbReference>
<keyword evidence="1" id="KW-0732">Signal</keyword>
<dbReference type="InterPro" id="IPR046450">
    <property type="entry name" value="PA_dom_sf"/>
</dbReference>
<organism evidence="3 4">
    <name type="scientific">Sphingoaurantiacus capsulatus</name>
    <dbReference type="NCBI Taxonomy" id="1771310"/>
    <lineage>
        <taxon>Bacteria</taxon>
        <taxon>Pseudomonadati</taxon>
        <taxon>Pseudomonadota</taxon>
        <taxon>Alphaproteobacteria</taxon>
        <taxon>Sphingomonadales</taxon>
        <taxon>Sphingosinicellaceae</taxon>
        <taxon>Sphingoaurantiacus</taxon>
    </lineage>
</organism>
<dbReference type="InterPro" id="IPR045175">
    <property type="entry name" value="M28_fam"/>
</dbReference>
<feature type="domain" description="Peptidase M28" evidence="2">
    <location>
        <begin position="290"/>
        <end position="503"/>
    </location>
</feature>
<evidence type="ECO:0000313" key="4">
    <source>
        <dbReference type="Proteomes" id="UP001595615"/>
    </source>
</evidence>
<feature type="signal peptide" evidence="1">
    <location>
        <begin position="1"/>
        <end position="20"/>
    </location>
</feature>
<dbReference type="SUPFAM" id="SSF52025">
    <property type="entry name" value="PA domain"/>
    <property type="match status" value="1"/>
</dbReference>
<reference evidence="4" key="1">
    <citation type="journal article" date="2019" name="Int. J. Syst. Evol. Microbiol.">
        <title>The Global Catalogue of Microorganisms (GCM) 10K type strain sequencing project: providing services to taxonomists for standard genome sequencing and annotation.</title>
        <authorList>
            <consortium name="The Broad Institute Genomics Platform"/>
            <consortium name="The Broad Institute Genome Sequencing Center for Infectious Disease"/>
            <person name="Wu L."/>
            <person name="Ma J."/>
        </authorList>
    </citation>
    <scope>NUCLEOTIDE SEQUENCE [LARGE SCALE GENOMIC DNA]</scope>
    <source>
        <strain evidence="4">KCTC 42644</strain>
    </source>
</reference>
<evidence type="ECO:0000313" key="3">
    <source>
        <dbReference type="EMBL" id="MFC3712482.1"/>
    </source>
</evidence>
<keyword evidence="3" id="KW-0378">Hydrolase</keyword>
<dbReference type="GO" id="GO:0016787">
    <property type="term" value="F:hydrolase activity"/>
    <property type="evidence" value="ECO:0007669"/>
    <property type="project" value="UniProtKB-KW"/>
</dbReference>
<evidence type="ECO:0000256" key="1">
    <source>
        <dbReference type="SAM" id="SignalP"/>
    </source>
</evidence>
<dbReference type="EC" id="3.4.-.-" evidence="3"/>
<accession>A0ABV7X8W2</accession>
<dbReference type="CDD" id="cd04820">
    <property type="entry name" value="PA_M28_1_1"/>
    <property type="match status" value="1"/>
</dbReference>
<feature type="chain" id="PRO_5045297820" evidence="1">
    <location>
        <begin position="21"/>
        <end position="544"/>
    </location>
</feature>
<dbReference type="PANTHER" id="PTHR12147">
    <property type="entry name" value="METALLOPEPTIDASE M28 FAMILY MEMBER"/>
    <property type="match status" value="1"/>
</dbReference>